<dbReference type="EMBL" id="CP096983">
    <property type="protein sequence ID" value="URZ10488.1"/>
    <property type="molecule type" value="Genomic_DNA"/>
</dbReference>
<dbReference type="AlphaFoldDB" id="A0A1S8KWU2"/>
<reference evidence="1 2" key="1">
    <citation type="submission" date="2022-04" db="EMBL/GenBank/DDBJ databases">
        <title>Genome sequence of C. roseum typestrain.</title>
        <authorList>
            <person name="Poehlein A."/>
            <person name="Schoch T."/>
            <person name="Duerre P."/>
            <person name="Daniel R."/>
        </authorList>
    </citation>
    <scope>NUCLEOTIDE SEQUENCE [LARGE SCALE GENOMIC DNA]</scope>
    <source>
        <strain evidence="1 2">DSM 7320</strain>
    </source>
</reference>
<dbReference type="Proteomes" id="UP000190951">
    <property type="component" value="Chromosome"/>
</dbReference>
<sequence>MENIKHVVDLFGIIVVNKYIIQDLDLNFQLQKIL</sequence>
<evidence type="ECO:0000313" key="2">
    <source>
        <dbReference type="Proteomes" id="UP000190951"/>
    </source>
</evidence>
<gene>
    <name evidence="1" type="ORF">CROST_011980</name>
</gene>
<organism evidence="1 2">
    <name type="scientific">Clostridium felsineum</name>
    <dbReference type="NCBI Taxonomy" id="36839"/>
    <lineage>
        <taxon>Bacteria</taxon>
        <taxon>Bacillati</taxon>
        <taxon>Bacillota</taxon>
        <taxon>Clostridia</taxon>
        <taxon>Eubacteriales</taxon>
        <taxon>Clostridiaceae</taxon>
        <taxon>Clostridium</taxon>
    </lineage>
</organism>
<proteinExistence type="predicted"/>
<accession>A0A1S8KWU2</accession>
<name>A0A1S8KWU2_9CLOT</name>
<keyword evidence="2" id="KW-1185">Reference proteome</keyword>
<dbReference type="KEGG" id="crw:CROST_011980"/>
<protein>
    <submittedName>
        <fullName evidence="1">Uncharacterized protein</fullName>
    </submittedName>
</protein>
<evidence type="ECO:0000313" key="1">
    <source>
        <dbReference type="EMBL" id="URZ10488.1"/>
    </source>
</evidence>